<keyword evidence="3" id="KW-1185">Reference proteome</keyword>
<accession>A0AAN9HSF3</accession>
<name>A0AAN9HSF3_CROPI</name>
<feature type="compositionally biased region" description="Basic and acidic residues" evidence="1">
    <location>
        <begin position="48"/>
        <end position="59"/>
    </location>
</feature>
<dbReference type="Proteomes" id="UP001372338">
    <property type="component" value="Unassembled WGS sequence"/>
</dbReference>
<sequence>MAAGAKVMQEYVEPKLAEAASLRWTLERPEELGITHACMHPLGLEKRGRERERERERLQKERKKKRW</sequence>
<evidence type="ECO:0000313" key="3">
    <source>
        <dbReference type="Proteomes" id="UP001372338"/>
    </source>
</evidence>
<evidence type="ECO:0000313" key="2">
    <source>
        <dbReference type="EMBL" id="KAK7247619.1"/>
    </source>
</evidence>
<feature type="region of interest" description="Disordered" evidence="1">
    <location>
        <begin position="48"/>
        <end position="67"/>
    </location>
</feature>
<comment type="caution">
    <text evidence="2">The sequence shown here is derived from an EMBL/GenBank/DDBJ whole genome shotgun (WGS) entry which is preliminary data.</text>
</comment>
<proteinExistence type="predicted"/>
<dbReference type="AlphaFoldDB" id="A0AAN9HSF3"/>
<dbReference type="EMBL" id="JAYWIO010000008">
    <property type="protein sequence ID" value="KAK7247619.1"/>
    <property type="molecule type" value="Genomic_DNA"/>
</dbReference>
<organism evidence="2 3">
    <name type="scientific">Crotalaria pallida</name>
    <name type="common">Smooth rattlebox</name>
    <name type="synonym">Crotalaria striata</name>
    <dbReference type="NCBI Taxonomy" id="3830"/>
    <lineage>
        <taxon>Eukaryota</taxon>
        <taxon>Viridiplantae</taxon>
        <taxon>Streptophyta</taxon>
        <taxon>Embryophyta</taxon>
        <taxon>Tracheophyta</taxon>
        <taxon>Spermatophyta</taxon>
        <taxon>Magnoliopsida</taxon>
        <taxon>eudicotyledons</taxon>
        <taxon>Gunneridae</taxon>
        <taxon>Pentapetalae</taxon>
        <taxon>rosids</taxon>
        <taxon>fabids</taxon>
        <taxon>Fabales</taxon>
        <taxon>Fabaceae</taxon>
        <taxon>Papilionoideae</taxon>
        <taxon>50 kb inversion clade</taxon>
        <taxon>genistoids sensu lato</taxon>
        <taxon>core genistoids</taxon>
        <taxon>Crotalarieae</taxon>
        <taxon>Crotalaria</taxon>
    </lineage>
</organism>
<reference evidence="2 3" key="1">
    <citation type="submission" date="2024-01" db="EMBL/GenBank/DDBJ databases">
        <title>The genomes of 5 underutilized Papilionoideae crops provide insights into root nodulation and disease resistanc.</title>
        <authorList>
            <person name="Yuan L."/>
        </authorList>
    </citation>
    <scope>NUCLEOTIDE SEQUENCE [LARGE SCALE GENOMIC DNA]</scope>
    <source>
        <strain evidence="2">ZHUSHIDOU_FW_LH</strain>
        <tissue evidence="2">Leaf</tissue>
    </source>
</reference>
<protein>
    <submittedName>
        <fullName evidence="2">Uncharacterized protein</fullName>
    </submittedName>
</protein>
<gene>
    <name evidence="2" type="ORF">RIF29_42506</name>
</gene>
<evidence type="ECO:0000256" key="1">
    <source>
        <dbReference type="SAM" id="MobiDB-lite"/>
    </source>
</evidence>